<evidence type="ECO:0000259" key="2">
    <source>
        <dbReference type="Pfam" id="PF20167"/>
    </source>
</evidence>
<name>A0A9J5WQH0_SOLCO</name>
<dbReference type="Pfam" id="PF20167">
    <property type="entry name" value="Transposase_32"/>
    <property type="match status" value="1"/>
</dbReference>
<reference evidence="3 4" key="1">
    <citation type="submission" date="2020-09" db="EMBL/GenBank/DDBJ databases">
        <title>De no assembly of potato wild relative species, Solanum commersonii.</title>
        <authorList>
            <person name="Cho K."/>
        </authorList>
    </citation>
    <scope>NUCLEOTIDE SEQUENCE [LARGE SCALE GENOMIC DNA]</scope>
    <source>
        <strain evidence="3">LZ3.2</strain>
        <tissue evidence="3">Leaf</tissue>
    </source>
</reference>
<dbReference type="InterPro" id="IPR046796">
    <property type="entry name" value="Transposase_32_dom"/>
</dbReference>
<dbReference type="EMBL" id="JACXVP010000011">
    <property type="protein sequence ID" value="KAG5577264.1"/>
    <property type="molecule type" value="Genomic_DNA"/>
</dbReference>
<keyword evidence="4" id="KW-1185">Reference proteome</keyword>
<dbReference type="Proteomes" id="UP000824120">
    <property type="component" value="Chromosome 11"/>
</dbReference>
<organism evidence="3 4">
    <name type="scientific">Solanum commersonii</name>
    <name type="common">Commerson's wild potato</name>
    <name type="synonym">Commerson's nightshade</name>
    <dbReference type="NCBI Taxonomy" id="4109"/>
    <lineage>
        <taxon>Eukaryota</taxon>
        <taxon>Viridiplantae</taxon>
        <taxon>Streptophyta</taxon>
        <taxon>Embryophyta</taxon>
        <taxon>Tracheophyta</taxon>
        <taxon>Spermatophyta</taxon>
        <taxon>Magnoliopsida</taxon>
        <taxon>eudicotyledons</taxon>
        <taxon>Gunneridae</taxon>
        <taxon>Pentapetalae</taxon>
        <taxon>asterids</taxon>
        <taxon>lamiids</taxon>
        <taxon>Solanales</taxon>
        <taxon>Solanaceae</taxon>
        <taxon>Solanoideae</taxon>
        <taxon>Solaneae</taxon>
        <taxon>Solanum</taxon>
    </lineage>
</organism>
<comment type="caution">
    <text evidence="3">The sequence shown here is derived from an EMBL/GenBank/DDBJ whole genome shotgun (WGS) entry which is preliminary data.</text>
</comment>
<evidence type="ECO:0000313" key="3">
    <source>
        <dbReference type="EMBL" id="KAG5577264.1"/>
    </source>
</evidence>
<protein>
    <recommendedName>
        <fullName evidence="2">Putative plant transposon protein domain-containing protein</fullName>
    </recommendedName>
</protein>
<feature type="region of interest" description="Disordered" evidence="1">
    <location>
        <begin position="245"/>
        <end position="279"/>
    </location>
</feature>
<feature type="domain" description="Putative plant transposon protein" evidence="2">
    <location>
        <begin position="1"/>
        <end position="142"/>
    </location>
</feature>
<evidence type="ECO:0000313" key="4">
    <source>
        <dbReference type="Proteomes" id="UP000824120"/>
    </source>
</evidence>
<dbReference type="AlphaFoldDB" id="A0A9J5WQH0"/>
<proteinExistence type="predicted"/>
<accession>A0A9J5WQH0</accession>
<gene>
    <name evidence="3" type="ORF">H5410_057398</name>
</gene>
<evidence type="ECO:0000256" key="1">
    <source>
        <dbReference type="SAM" id="MobiDB-lite"/>
    </source>
</evidence>
<sequence>MVHKFYANWAPDARSHFVTVRGVNVPVTTTGINDILDTPQNTDPLVLIGLNIRPPYQAIWHTLCGSQSMVQWTKHSGKRYHQSPSYVHMMREEVCLVYALMTSTELNIGAILKSAMQKARVQKEHVYTFSGLITRICRDVGVSKKNVDYMAPLFPEPVDITRTRRPDTEFGPTLTTAERYRRDVLIMARMYGLEMLRHQNGCMASTDIQLGDVQRRYPLNAHAKALLGIGPKFRESVNNDILTNEERLHTSSDVESNSDEEVDPTQAGDKAEGGDAIED</sequence>